<dbReference type="RefSeq" id="WP_010982548.1">
    <property type="nucleotide sequence ID" value="NZ_BAABTN010000054.1"/>
</dbReference>
<name>A0A4D4LGQ9_STRAX</name>
<reference evidence="2 3" key="1">
    <citation type="submission" date="2019-04" db="EMBL/GenBank/DDBJ databases">
        <title>Draft genome sequences of Streptomyces avermitilis ATCC 31267.</title>
        <authorList>
            <person name="Komaki H."/>
            <person name="Tamura T."/>
            <person name="Hosoyama A."/>
        </authorList>
    </citation>
    <scope>NUCLEOTIDE SEQUENCE [LARGE SCALE GENOMIC DNA]</scope>
    <source>
        <strain evidence="2 3">ATCC 31267</strain>
    </source>
</reference>
<dbReference type="GeneID" id="41538216"/>
<evidence type="ECO:0000313" key="3">
    <source>
        <dbReference type="Proteomes" id="UP000299211"/>
    </source>
</evidence>
<dbReference type="AlphaFoldDB" id="A0A4D4LGQ9"/>
<sequence length="98" mass="10417">MSRTPRVIWGEQLLFVHGGPTTAIVKGPTGESVVLLSGELPANLTDASIGELLDLAAAVLTEGELALFEQCLTTLRRGEGPTPQRIEVNGAVMTVYRD</sequence>
<protein>
    <submittedName>
        <fullName evidence="1">Uncharacterized protein</fullName>
    </submittedName>
</protein>
<reference evidence="1 4" key="2">
    <citation type="submission" date="2019-04" db="EMBL/GenBank/DDBJ databases">
        <title>Draft genome sequences of Streptomyces avermitilis NBRC 14893.</title>
        <authorList>
            <person name="Komaki H."/>
            <person name="Tamura T."/>
            <person name="Hosoyama A."/>
        </authorList>
    </citation>
    <scope>NUCLEOTIDE SEQUENCE [LARGE SCALE GENOMIC DNA]</scope>
    <source>
        <strain evidence="1 4">NBRC 14893</strain>
    </source>
</reference>
<evidence type="ECO:0000313" key="1">
    <source>
        <dbReference type="EMBL" id="GDY60781.1"/>
    </source>
</evidence>
<dbReference type="EMBL" id="BJHY01000001">
    <property type="protein sequence ID" value="GDY79142.1"/>
    <property type="molecule type" value="Genomic_DNA"/>
</dbReference>
<dbReference type="EMBL" id="BJHX01000001">
    <property type="protein sequence ID" value="GDY60781.1"/>
    <property type="molecule type" value="Genomic_DNA"/>
</dbReference>
<gene>
    <name evidence="1" type="ORF">SAV14893_001740</name>
    <name evidence="2" type="ORF">SAV31267_086270</name>
</gene>
<dbReference type="Proteomes" id="UP000302139">
    <property type="component" value="Unassembled WGS sequence"/>
</dbReference>
<organism evidence="1 4">
    <name type="scientific">Streptomyces avermitilis</name>
    <dbReference type="NCBI Taxonomy" id="33903"/>
    <lineage>
        <taxon>Bacteria</taxon>
        <taxon>Bacillati</taxon>
        <taxon>Actinomycetota</taxon>
        <taxon>Actinomycetes</taxon>
        <taxon>Kitasatosporales</taxon>
        <taxon>Streptomycetaceae</taxon>
        <taxon>Streptomyces</taxon>
    </lineage>
</organism>
<comment type="caution">
    <text evidence="1">The sequence shown here is derived from an EMBL/GenBank/DDBJ whole genome shotgun (WGS) entry which is preliminary data.</text>
</comment>
<dbReference type="Proteomes" id="UP000299211">
    <property type="component" value="Unassembled WGS sequence"/>
</dbReference>
<proteinExistence type="predicted"/>
<accession>A0A4D4LGQ9</accession>
<evidence type="ECO:0000313" key="2">
    <source>
        <dbReference type="EMBL" id="GDY79142.1"/>
    </source>
</evidence>
<evidence type="ECO:0000313" key="4">
    <source>
        <dbReference type="Proteomes" id="UP000302139"/>
    </source>
</evidence>